<gene>
    <name evidence="3" type="ORF">V6984_14215</name>
</gene>
<feature type="transmembrane region" description="Helical" evidence="1">
    <location>
        <begin position="61"/>
        <end position="77"/>
    </location>
</feature>
<name>A0ABZ3ETK6_9FIRM</name>
<dbReference type="Pfam" id="PF01935">
    <property type="entry name" value="DUF87"/>
    <property type="match status" value="1"/>
</dbReference>
<keyword evidence="3" id="KW-0547">Nucleotide-binding</keyword>
<dbReference type="Proteomes" id="UP001451571">
    <property type="component" value="Chromosome"/>
</dbReference>
<dbReference type="InterPro" id="IPR008571">
    <property type="entry name" value="HerA-like"/>
</dbReference>
<dbReference type="Gene3D" id="3.40.50.300">
    <property type="entry name" value="P-loop containing nucleotide triphosphate hydrolases"/>
    <property type="match status" value="2"/>
</dbReference>
<feature type="transmembrane region" description="Helical" evidence="1">
    <location>
        <begin position="83"/>
        <end position="104"/>
    </location>
</feature>
<dbReference type="EMBL" id="CP146256">
    <property type="protein sequence ID" value="XAH72661.1"/>
    <property type="molecule type" value="Genomic_DNA"/>
</dbReference>
<dbReference type="GO" id="GO:0005524">
    <property type="term" value="F:ATP binding"/>
    <property type="evidence" value="ECO:0007669"/>
    <property type="project" value="UniProtKB-KW"/>
</dbReference>
<feature type="transmembrane region" description="Helical" evidence="1">
    <location>
        <begin position="7"/>
        <end position="24"/>
    </location>
</feature>
<dbReference type="SUPFAM" id="SSF52540">
    <property type="entry name" value="P-loop containing nucleoside triphosphate hydrolases"/>
    <property type="match status" value="1"/>
</dbReference>
<keyword evidence="3" id="KW-0067">ATP-binding</keyword>
<organism evidence="3 4">
    <name type="scientific">Kineothrix sedimenti</name>
    <dbReference type="NCBI Taxonomy" id="3123317"/>
    <lineage>
        <taxon>Bacteria</taxon>
        <taxon>Bacillati</taxon>
        <taxon>Bacillota</taxon>
        <taxon>Clostridia</taxon>
        <taxon>Lachnospirales</taxon>
        <taxon>Lachnospiraceae</taxon>
        <taxon>Kineothrix</taxon>
    </lineage>
</organism>
<reference evidence="3 4" key="1">
    <citation type="submission" date="2024-02" db="EMBL/GenBank/DDBJ databases">
        <title>Bacterial strain from lacustrine sediment.</title>
        <authorList>
            <person name="Petit C."/>
            <person name="Fadhlaoui K."/>
        </authorList>
    </citation>
    <scope>NUCLEOTIDE SEQUENCE [LARGE SCALE GENOMIC DNA]</scope>
    <source>
        <strain evidence="3 4">IPX-CK</strain>
    </source>
</reference>
<keyword evidence="4" id="KW-1185">Reference proteome</keyword>
<evidence type="ECO:0000313" key="4">
    <source>
        <dbReference type="Proteomes" id="UP001451571"/>
    </source>
</evidence>
<evidence type="ECO:0000313" key="3">
    <source>
        <dbReference type="EMBL" id="XAH72661.1"/>
    </source>
</evidence>
<dbReference type="RefSeq" id="WP_342756275.1">
    <property type="nucleotide sequence ID" value="NZ_CP146256.1"/>
</dbReference>
<keyword evidence="1" id="KW-0472">Membrane</keyword>
<dbReference type="InterPro" id="IPR027417">
    <property type="entry name" value="P-loop_NTPase"/>
</dbReference>
<dbReference type="InterPro" id="IPR002789">
    <property type="entry name" value="HerA_central"/>
</dbReference>
<dbReference type="PANTHER" id="PTHR42957:SF1">
    <property type="entry name" value="HELICASE MJ1565-RELATED"/>
    <property type="match status" value="1"/>
</dbReference>
<evidence type="ECO:0000259" key="2">
    <source>
        <dbReference type="Pfam" id="PF01935"/>
    </source>
</evidence>
<feature type="domain" description="Helicase HerA central" evidence="2">
    <location>
        <begin position="395"/>
        <end position="529"/>
    </location>
</feature>
<keyword evidence="1" id="KW-0812">Transmembrane</keyword>
<feature type="transmembrane region" description="Helical" evidence="1">
    <location>
        <begin position="125"/>
        <end position="146"/>
    </location>
</feature>
<accession>A0ABZ3ETK6</accession>
<protein>
    <submittedName>
        <fullName evidence="3">ATP-binding protein</fullName>
    </submittedName>
</protein>
<sequence length="690" mass="78170">MSRKYRIILLTLSCIVLIGVGYVLERNFENLLKSFWFTSGFLLLILLSLVDQPFFSKDSNIFVNAITAGLSLLVIPIENRDAVFFFFLVLIVYLCVSSYSLMIIRKNSLKDENKAVQFFSRINRILGKPDVLFSAFFIWGALTQYASSSTKLNSLLLFWALFMLLNLPELAKVIEMLFSRKESTHFTGIGTIMGIQSTNIFLVKLDCTYKKNELFSFVEFKCSSDGEYKRGLIFESMLLDQEQWIKVISNQDFSSLCCNIPQIEKPIEDIVYLLDSISDDCIVNKFIGLITDGSKIGKIKFLYASKVCVAEGSMLEVNVNENKVLYQIVDGITHTESLANKNETGYIIGEAIQLGTWNKEKFQFEKYGWVPNMNSPVYLASDIDETTTTSNEIILGNLPGTNYPVILDKKVAITHHTAIIGVTGTGKSIFSRNIIREYIKDENVKVICVDFTGEYKEKFADLKPKSIIDDETSRKLFNDIDFIENEMANNYNKDTANSRKKKIEVYDKVISSVKEFIVSDDEKLSIFELPEVQNTSGVMKYTQTFFKALFKIAKEQENYGKCICLVLEEAHTIIPESNFAGISDKVSQPLINSIAQIALQGRKYNIGLLVIAQRTANVSKTILTQCNSIISFQEYDKTSIDFLSNYFGQEISSALNKLQFRQAVAAGKAFKSSVPMIFEVPEIKEMDSEH</sequence>
<evidence type="ECO:0000256" key="1">
    <source>
        <dbReference type="SAM" id="Phobius"/>
    </source>
</evidence>
<dbReference type="PANTHER" id="PTHR42957">
    <property type="entry name" value="HELICASE MJ1565-RELATED"/>
    <property type="match status" value="1"/>
</dbReference>
<keyword evidence="1" id="KW-1133">Transmembrane helix</keyword>
<feature type="transmembrane region" description="Helical" evidence="1">
    <location>
        <begin position="30"/>
        <end position="49"/>
    </location>
</feature>
<proteinExistence type="predicted"/>